<dbReference type="EMBL" id="MU839027">
    <property type="protein sequence ID" value="KAK1763502.1"/>
    <property type="molecule type" value="Genomic_DNA"/>
</dbReference>
<dbReference type="PANTHER" id="PTHR24359">
    <property type="entry name" value="SERINE/THREONINE-PROTEIN KINASE SBK1"/>
    <property type="match status" value="1"/>
</dbReference>
<dbReference type="Proteomes" id="UP001244011">
    <property type="component" value="Unassembled WGS sequence"/>
</dbReference>
<dbReference type="RefSeq" id="XP_060279715.1">
    <property type="nucleotide sequence ID" value="XM_060430699.1"/>
</dbReference>
<name>A0AAJ0BT14_9PEZI</name>
<dbReference type="SMART" id="SM00220">
    <property type="entry name" value="S_TKc"/>
    <property type="match status" value="1"/>
</dbReference>
<sequence>MLPACLGDSELQQSHYEQLSRDICGRSCERKFEKGDEVAYDRILAILIIMKKFKQLEQFLDNKINNGDLPLVQDHRKRLYSARDKEQPLQFLEAQGWDLADRQELYKSQLRVLAPVFAPSVHGQTASHYSVPYLRPLPFKEIRSGNLPGSVMAGHYGEVKRVKIHAAHNRFSHSRFAVKHLRSDNADDFRHEVANLERLKYLLVFPLATGNLRNSWASSHNGTQEDLSKWALEQCLGISQALRIVHGIDPRVGQIDTAGSMEAGSQGSQDTPEAIYGIHSDIKPENILWFGSSAPQTSPNDILKLADFGISTFHHTESRSAAILGAHTKTYRPPESQLGTTKSRAFDIWSLGCVFLEFVSYIVLGPGAGDFSQERLTKVAERDDNDIPSDTFYIINRVTVRDKQNRQASVNPAVKERIQELLEHPKCTQFIRDFLDLIKDGMLVVNHEDLNNGNALQIIVNRSVHSICRIACAIPQDSGDAVPCVSYILRTSVSLHPDLALSITYFPTVERLYAVFLGCQPKQMGTIHYRLGFAGMGALQPFTLINTFLEIEKKHRFDAVTSHSMNMLRLVENFAVSENHDSTRYAWRNEEDPGGLVRICGQVTHLRDQLELWKGEIVGLRECMGNDFPNEMVDPLDVAGKKKLPLLEPRAYLYRLVREYEARIRVCNGVLATGGLAFQVEIATIARRETGKMKAVALLTMFFLPATFVCAFLAMGVFNWQPNSGSDSGDGGGSQSDTRILAPLWWIFFPLSGGLTAIVLSLYYFWKDLKGWVLALVRRARRREKPDHCRV</sequence>
<dbReference type="InterPro" id="IPR011009">
    <property type="entry name" value="Kinase-like_dom_sf"/>
</dbReference>
<feature type="transmembrane region" description="Helical" evidence="1">
    <location>
        <begin position="740"/>
        <end position="766"/>
    </location>
</feature>
<dbReference type="PROSITE" id="PS50011">
    <property type="entry name" value="PROTEIN_KINASE_DOM"/>
    <property type="match status" value="1"/>
</dbReference>
<dbReference type="Pfam" id="PF00069">
    <property type="entry name" value="Pkinase"/>
    <property type="match status" value="1"/>
</dbReference>
<evidence type="ECO:0000259" key="2">
    <source>
        <dbReference type="PROSITE" id="PS50011"/>
    </source>
</evidence>
<dbReference type="InterPro" id="IPR000719">
    <property type="entry name" value="Prot_kinase_dom"/>
</dbReference>
<keyword evidence="1" id="KW-1133">Transmembrane helix</keyword>
<keyword evidence="1" id="KW-0472">Membrane</keyword>
<accession>A0AAJ0BT14</accession>
<reference evidence="3" key="1">
    <citation type="submission" date="2023-06" db="EMBL/GenBank/DDBJ databases">
        <title>Genome-scale phylogeny and comparative genomics of the fungal order Sordariales.</title>
        <authorList>
            <consortium name="Lawrence Berkeley National Laboratory"/>
            <person name="Hensen N."/>
            <person name="Bonometti L."/>
            <person name="Westerberg I."/>
            <person name="Brannstrom I.O."/>
            <person name="Guillou S."/>
            <person name="Cros-Aarteil S."/>
            <person name="Calhoun S."/>
            <person name="Haridas S."/>
            <person name="Kuo A."/>
            <person name="Mondo S."/>
            <person name="Pangilinan J."/>
            <person name="Riley R."/>
            <person name="Labutti K."/>
            <person name="Andreopoulos B."/>
            <person name="Lipzen A."/>
            <person name="Chen C."/>
            <person name="Yanf M."/>
            <person name="Daum C."/>
            <person name="Ng V."/>
            <person name="Clum A."/>
            <person name="Steindorff A."/>
            <person name="Ohm R."/>
            <person name="Martin F."/>
            <person name="Silar P."/>
            <person name="Natvig D."/>
            <person name="Lalanne C."/>
            <person name="Gautier V."/>
            <person name="Ament-Velasquez S.L."/>
            <person name="Kruys A."/>
            <person name="Hutchinson M.I."/>
            <person name="Powell A.J."/>
            <person name="Barry K."/>
            <person name="Miller A.N."/>
            <person name="Grigoriev I.V."/>
            <person name="Debuchy R."/>
            <person name="Gladieux P."/>
            <person name="Thoren M.H."/>
            <person name="Johannesson H."/>
        </authorList>
    </citation>
    <scope>NUCLEOTIDE SEQUENCE</scope>
    <source>
        <strain evidence="3">8032-3</strain>
    </source>
</reference>
<gene>
    <name evidence="3" type="ORF">QBC33DRAFT_573402</name>
</gene>
<feature type="domain" description="Protein kinase" evidence="2">
    <location>
        <begin position="145"/>
        <end position="427"/>
    </location>
</feature>
<evidence type="ECO:0000313" key="4">
    <source>
        <dbReference type="Proteomes" id="UP001244011"/>
    </source>
</evidence>
<organism evidence="3 4">
    <name type="scientific">Phialemonium atrogriseum</name>
    <dbReference type="NCBI Taxonomy" id="1093897"/>
    <lineage>
        <taxon>Eukaryota</taxon>
        <taxon>Fungi</taxon>
        <taxon>Dikarya</taxon>
        <taxon>Ascomycota</taxon>
        <taxon>Pezizomycotina</taxon>
        <taxon>Sordariomycetes</taxon>
        <taxon>Sordariomycetidae</taxon>
        <taxon>Cephalothecales</taxon>
        <taxon>Cephalothecaceae</taxon>
        <taxon>Phialemonium</taxon>
    </lineage>
</organism>
<dbReference type="AlphaFoldDB" id="A0AAJ0BT14"/>
<evidence type="ECO:0000313" key="3">
    <source>
        <dbReference type="EMBL" id="KAK1763502.1"/>
    </source>
</evidence>
<dbReference type="Gene3D" id="1.10.510.10">
    <property type="entry name" value="Transferase(Phosphotransferase) domain 1"/>
    <property type="match status" value="1"/>
</dbReference>
<comment type="caution">
    <text evidence="3">The sequence shown here is derived from an EMBL/GenBank/DDBJ whole genome shotgun (WGS) entry which is preliminary data.</text>
</comment>
<dbReference type="SUPFAM" id="SSF56112">
    <property type="entry name" value="Protein kinase-like (PK-like)"/>
    <property type="match status" value="1"/>
</dbReference>
<proteinExistence type="predicted"/>
<feature type="transmembrane region" description="Helical" evidence="1">
    <location>
        <begin position="695"/>
        <end position="720"/>
    </location>
</feature>
<dbReference type="GO" id="GO:0005524">
    <property type="term" value="F:ATP binding"/>
    <property type="evidence" value="ECO:0007669"/>
    <property type="project" value="InterPro"/>
</dbReference>
<keyword evidence="1" id="KW-0812">Transmembrane</keyword>
<dbReference type="Gene3D" id="1.20.58.340">
    <property type="entry name" value="Magnesium transport protein CorA, transmembrane region"/>
    <property type="match status" value="1"/>
</dbReference>
<dbReference type="PANTHER" id="PTHR24359:SF1">
    <property type="entry name" value="INHIBITOR OF NUCLEAR FACTOR KAPPA-B KINASE EPSILON SUBUNIT HOMOLOG 1-RELATED"/>
    <property type="match status" value="1"/>
</dbReference>
<protein>
    <submittedName>
        <fullName evidence="3">Kinase-like domain-containing protein</fullName>
    </submittedName>
</protein>
<keyword evidence="4" id="KW-1185">Reference proteome</keyword>
<feature type="transmembrane region" description="Helical" evidence="1">
    <location>
        <begin position="527"/>
        <end position="549"/>
    </location>
</feature>
<keyword evidence="3" id="KW-0808">Transferase</keyword>
<keyword evidence="3" id="KW-0418">Kinase</keyword>
<dbReference type="GO" id="GO:0004674">
    <property type="term" value="F:protein serine/threonine kinase activity"/>
    <property type="evidence" value="ECO:0007669"/>
    <property type="project" value="TreeGrafter"/>
</dbReference>
<evidence type="ECO:0000256" key="1">
    <source>
        <dbReference type="SAM" id="Phobius"/>
    </source>
</evidence>
<dbReference type="GeneID" id="85313886"/>